<gene>
    <name evidence="2" type="ORF">MIND_01349000</name>
</gene>
<comment type="caution">
    <text evidence="2">The sequence shown here is derived from an EMBL/GenBank/DDBJ whole genome shotgun (WGS) entry which is preliminary data.</text>
</comment>
<evidence type="ECO:0000313" key="3">
    <source>
        <dbReference type="Proteomes" id="UP000636479"/>
    </source>
</evidence>
<dbReference type="OrthoDB" id="3263613at2759"/>
<reference evidence="2" key="1">
    <citation type="submission" date="2020-05" db="EMBL/GenBank/DDBJ databases">
        <title>Mycena genomes resolve the evolution of fungal bioluminescence.</title>
        <authorList>
            <person name="Tsai I.J."/>
        </authorList>
    </citation>
    <scope>NUCLEOTIDE SEQUENCE</scope>
    <source>
        <strain evidence="2">171206Taipei</strain>
    </source>
</reference>
<proteinExistence type="predicted"/>
<evidence type="ECO:0000256" key="1">
    <source>
        <dbReference type="SAM" id="MobiDB-lite"/>
    </source>
</evidence>
<feature type="region of interest" description="Disordered" evidence="1">
    <location>
        <begin position="1"/>
        <end position="64"/>
    </location>
</feature>
<feature type="compositionally biased region" description="Acidic residues" evidence="1">
    <location>
        <begin position="76"/>
        <end position="85"/>
    </location>
</feature>
<accession>A0A8H6VQA0</accession>
<evidence type="ECO:0000313" key="2">
    <source>
        <dbReference type="EMBL" id="KAF7289754.1"/>
    </source>
</evidence>
<dbReference type="RefSeq" id="XP_037213483.1">
    <property type="nucleotide sequence ID" value="XM_037369927.1"/>
</dbReference>
<dbReference type="GeneID" id="59352443"/>
<protein>
    <submittedName>
        <fullName evidence="2">Uncharacterized protein</fullName>
    </submittedName>
</protein>
<name>A0A8H6VQA0_9AGAR</name>
<organism evidence="2 3">
    <name type="scientific">Mycena indigotica</name>
    <dbReference type="NCBI Taxonomy" id="2126181"/>
    <lineage>
        <taxon>Eukaryota</taxon>
        <taxon>Fungi</taxon>
        <taxon>Dikarya</taxon>
        <taxon>Basidiomycota</taxon>
        <taxon>Agaricomycotina</taxon>
        <taxon>Agaricomycetes</taxon>
        <taxon>Agaricomycetidae</taxon>
        <taxon>Agaricales</taxon>
        <taxon>Marasmiineae</taxon>
        <taxon>Mycenaceae</taxon>
        <taxon>Mycena</taxon>
    </lineage>
</organism>
<dbReference type="AlphaFoldDB" id="A0A8H6VQA0"/>
<sequence length="257" mass="26923">MPAALSSSPVTQRTTRNSNKTPLATPDAINSSPGSTPRRCSTCKQPRKGHPRSGCPFGPETGMTEKLGALDLSVVDDDDETEVEEGVPQGKERAKKSQRVAMPGTLGPVPSWVLSQSSCKSEDSISSLDVAPPTSQECPRPLTRTPSIVEREAFTSSLASLTKATIYVLPTEDAAEIALKASKRGLSTRQLGLDHADTLLLIGQTEAAVAVLEKQVQNKMHSLVPKNTQNGVIATATKGLIVGAVGAVAAWGALAFA</sequence>
<dbReference type="EMBL" id="JACAZF010000016">
    <property type="protein sequence ID" value="KAF7289754.1"/>
    <property type="molecule type" value="Genomic_DNA"/>
</dbReference>
<keyword evidence="3" id="KW-1185">Reference proteome</keyword>
<feature type="compositionally biased region" description="Polar residues" evidence="1">
    <location>
        <begin position="1"/>
        <end position="44"/>
    </location>
</feature>
<feature type="region of interest" description="Disordered" evidence="1">
    <location>
        <begin position="76"/>
        <end position="103"/>
    </location>
</feature>
<dbReference type="Proteomes" id="UP000636479">
    <property type="component" value="Unassembled WGS sequence"/>
</dbReference>